<feature type="transmembrane region" description="Helical" evidence="2">
    <location>
        <begin position="21"/>
        <end position="42"/>
    </location>
</feature>
<dbReference type="OrthoDB" id="9805070at2"/>
<evidence type="ECO:0000256" key="2">
    <source>
        <dbReference type="SAM" id="Phobius"/>
    </source>
</evidence>
<feature type="domain" description="LysM" evidence="4">
    <location>
        <begin position="224"/>
        <end position="269"/>
    </location>
</feature>
<dbReference type="SUPFAM" id="SSF54106">
    <property type="entry name" value="LysM domain"/>
    <property type="match status" value="1"/>
</dbReference>
<dbReference type="PANTHER" id="PTHR21666">
    <property type="entry name" value="PEPTIDASE-RELATED"/>
    <property type="match status" value="1"/>
</dbReference>
<sequence>MKKQKSPDTSADTRKPTQSSLWKKVVLTTLLGMGITMGSVYAQNFESQIPTVYHVYVDGEHIGTVDDQKLVKSYINEQVQKAEGKYEDLDLTIGEDVSYVPEKMFRPSFDNNGVMSSLDDELSIMVDATKLEVDGEAVGYTENQQEAEEAIKKLKAKYVPESILKKLEDPTYLKEKDLKNGDSTILDVKLSGKVSYSSQKVKPTKVLTTDELVDLLRKGTKQDKIHTVEKGEVLSEIASDYNLSTQDILELNDNLSENDVVSVGQEINVTDYQSYLDVIVVEEQKEESTIEFETEVKESDDMYKGEQNVKQEGHDGTKETQYKITKKNGEVVREEVLSETVTKESQKKIIIKGTKVIPSRGTGNFVWPTVGGVITSKQGWRWGSHHKGIDIAGVSDRTIKASDNGEVVEAGRDGGYGNKVVINHNNGYKTIYAHMSSIKVNVGQTVRKGQAIGVMGSTGHSTGTHLHFEVYKNGSLQNPLTYVGKK</sequence>
<dbReference type="EMBL" id="WMEQ01000009">
    <property type="protein sequence ID" value="MYL34456.1"/>
    <property type="molecule type" value="Genomic_DNA"/>
</dbReference>
<dbReference type="PROSITE" id="PS51109">
    <property type="entry name" value="G5"/>
    <property type="match status" value="1"/>
</dbReference>
<dbReference type="InterPro" id="IPR018392">
    <property type="entry name" value="LysM"/>
</dbReference>
<dbReference type="SUPFAM" id="SSF51261">
    <property type="entry name" value="Duplicated hybrid motif"/>
    <property type="match status" value="1"/>
</dbReference>
<dbReference type="AlphaFoldDB" id="A0A6I4ZZM2"/>
<dbReference type="PANTHER" id="PTHR21666:SF270">
    <property type="entry name" value="MUREIN HYDROLASE ACTIVATOR ENVC"/>
    <property type="match status" value="1"/>
</dbReference>
<reference evidence="5 6" key="1">
    <citation type="submission" date="2019-11" db="EMBL/GenBank/DDBJ databases">
        <title>Genome sequences of 17 halophilic strains isolated from different environments.</title>
        <authorList>
            <person name="Furrow R.E."/>
        </authorList>
    </citation>
    <scope>NUCLEOTIDE SEQUENCE [LARGE SCALE GENOMIC DNA]</scope>
    <source>
        <strain evidence="5 6">22514_16_FS</strain>
    </source>
</reference>
<dbReference type="CDD" id="cd12797">
    <property type="entry name" value="M23_peptidase"/>
    <property type="match status" value="1"/>
</dbReference>
<dbReference type="Gene3D" id="3.10.350.10">
    <property type="entry name" value="LysM domain"/>
    <property type="match status" value="1"/>
</dbReference>
<keyword evidence="1" id="KW-0732">Signal</keyword>
<dbReference type="InterPro" id="IPR050570">
    <property type="entry name" value="Cell_wall_metabolism_enzyme"/>
</dbReference>
<dbReference type="Proteomes" id="UP000468638">
    <property type="component" value="Unassembled WGS sequence"/>
</dbReference>
<organism evidence="5 6">
    <name type="scientific">Pontibacillus yanchengensis</name>
    <dbReference type="NCBI Taxonomy" id="462910"/>
    <lineage>
        <taxon>Bacteria</taxon>
        <taxon>Bacillati</taxon>
        <taxon>Bacillota</taxon>
        <taxon>Bacilli</taxon>
        <taxon>Bacillales</taxon>
        <taxon>Bacillaceae</taxon>
        <taxon>Pontibacillus</taxon>
    </lineage>
</organism>
<dbReference type="SMART" id="SM00257">
    <property type="entry name" value="LysM"/>
    <property type="match status" value="1"/>
</dbReference>
<evidence type="ECO:0000259" key="4">
    <source>
        <dbReference type="PROSITE" id="PS51782"/>
    </source>
</evidence>
<accession>A0A6I4ZZM2</accession>
<dbReference type="Gene3D" id="2.70.70.10">
    <property type="entry name" value="Glucose Permease (Domain IIA)"/>
    <property type="match status" value="1"/>
</dbReference>
<evidence type="ECO:0000256" key="1">
    <source>
        <dbReference type="ARBA" id="ARBA00022729"/>
    </source>
</evidence>
<dbReference type="InterPro" id="IPR011055">
    <property type="entry name" value="Dup_hybrid_motif"/>
</dbReference>
<proteinExistence type="predicted"/>
<name>A0A6I4ZZM2_9BACI</name>
<feature type="domain" description="G5" evidence="3">
    <location>
        <begin position="276"/>
        <end position="356"/>
    </location>
</feature>
<gene>
    <name evidence="5" type="ORF">GLW05_12720</name>
</gene>
<keyword evidence="2" id="KW-0472">Membrane</keyword>
<dbReference type="GO" id="GO:0004222">
    <property type="term" value="F:metalloendopeptidase activity"/>
    <property type="evidence" value="ECO:0007669"/>
    <property type="project" value="TreeGrafter"/>
</dbReference>
<keyword evidence="2" id="KW-0812">Transmembrane</keyword>
<evidence type="ECO:0000313" key="5">
    <source>
        <dbReference type="EMBL" id="MYL34456.1"/>
    </source>
</evidence>
<dbReference type="PROSITE" id="PS51782">
    <property type="entry name" value="LYSM"/>
    <property type="match status" value="1"/>
</dbReference>
<dbReference type="InterPro" id="IPR016047">
    <property type="entry name" value="M23ase_b-sheet_dom"/>
</dbReference>
<dbReference type="Pfam" id="PF07501">
    <property type="entry name" value="G5"/>
    <property type="match status" value="1"/>
</dbReference>
<dbReference type="InterPro" id="IPR036779">
    <property type="entry name" value="LysM_dom_sf"/>
</dbReference>
<evidence type="ECO:0000259" key="3">
    <source>
        <dbReference type="PROSITE" id="PS51109"/>
    </source>
</evidence>
<dbReference type="Pfam" id="PF01476">
    <property type="entry name" value="LysM"/>
    <property type="match status" value="1"/>
</dbReference>
<dbReference type="SMART" id="SM01208">
    <property type="entry name" value="G5"/>
    <property type="match status" value="1"/>
</dbReference>
<comment type="caution">
    <text evidence="5">The sequence shown here is derived from an EMBL/GenBank/DDBJ whole genome shotgun (WGS) entry which is preliminary data.</text>
</comment>
<protein>
    <submittedName>
        <fullName evidence="5">Peptidoglycan DD-metalloendopeptidase family protein</fullName>
    </submittedName>
</protein>
<dbReference type="Pfam" id="PF01551">
    <property type="entry name" value="Peptidase_M23"/>
    <property type="match status" value="1"/>
</dbReference>
<dbReference type="Gene3D" id="2.20.230.10">
    <property type="entry name" value="Resuscitation-promoting factor rpfb"/>
    <property type="match status" value="1"/>
</dbReference>
<dbReference type="InterPro" id="IPR011098">
    <property type="entry name" value="G5_dom"/>
</dbReference>
<keyword evidence="2" id="KW-1133">Transmembrane helix</keyword>
<evidence type="ECO:0000313" key="6">
    <source>
        <dbReference type="Proteomes" id="UP000468638"/>
    </source>
</evidence>